<sequence length="295" mass="32911">MLKSIIKKVVSVEQSEGVGARVRRSIGTSELRNLDPFLMLDEFKLAKKGEGEAPAGFPDHPHRGFETVTYMLEGVFDHEDFAGHRGTIYPGDVQWMTAGKGIVHAEIPHTLPCLGLQLWLNLPAKDKMMDPRYQELKSEAIPVAEKDGVKVKVIAGNSLGINAKIDTKSPIYYLDVNMEANKTFVQTVPANWTTFIYTLSGTGKFGKERVESEAHATLVFSRDGDQVQVESGDEPLRFALIAGEPIGEPIVQYGPFVMNTREQIMEAMEDYQLGKNGFERAGKWRSKIAHQFRQV</sequence>
<dbReference type="Pfam" id="PF05726">
    <property type="entry name" value="Pirin_C"/>
    <property type="match status" value="1"/>
</dbReference>
<accession>A0AAD5UBD9</accession>
<gene>
    <name evidence="8" type="ORF">HK103_000827</name>
</gene>
<keyword evidence="4" id="KW-0408">Iron</keyword>
<reference evidence="8" key="1">
    <citation type="submission" date="2020-05" db="EMBL/GenBank/DDBJ databases">
        <title>Phylogenomic resolution of chytrid fungi.</title>
        <authorList>
            <person name="Stajich J.E."/>
            <person name="Amses K."/>
            <person name="Simmons R."/>
            <person name="Seto K."/>
            <person name="Myers J."/>
            <person name="Bonds A."/>
            <person name="Quandt C.A."/>
            <person name="Barry K."/>
            <person name="Liu P."/>
            <person name="Grigoriev I."/>
            <person name="Longcore J.E."/>
            <person name="James T.Y."/>
        </authorList>
    </citation>
    <scope>NUCLEOTIDE SEQUENCE</scope>
    <source>
        <strain evidence="8">PLAUS21</strain>
    </source>
</reference>
<evidence type="ECO:0000256" key="5">
    <source>
        <dbReference type="RuleBase" id="RU003457"/>
    </source>
</evidence>
<dbReference type="InterPro" id="IPR011051">
    <property type="entry name" value="RmlC_Cupin_sf"/>
</dbReference>
<dbReference type="Gene3D" id="2.60.120.10">
    <property type="entry name" value="Jelly Rolls"/>
    <property type="match status" value="2"/>
</dbReference>
<comment type="cofactor">
    <cofactor evidence="4">
        <name>Fe cation</name>
        <dbReference type="ChEBI" id="CHEBI:24875"/>
    </cofactor>
    <text evidence="4">Binds 1 Fe cation per subunit.</text>
</comment>
<evidence type="ECO:0000259" key="7">
    <source>
        <dbReference type="Pfam" id="PF05726"/>
    </source>
</evidence>
<comment type="subcellular location">
    <subcellularLocation>
        <location evidence="1">Nucleus</location>
    </subcellularLocation>
</comment>
<feature type="binding site" evidence="4">
    <location>
        <position position="60"/>
    </location>
    <ligand>
        <name>Fe cation</name>
        <dbReference type="ChEBI" id="CHEBI:24875"/>
    </ligand>
</feature>
<feature type="binding site" evidence="4">
    <location>
        <position position="104"/>
    </location>
    <ligand>
        <name>Fe cation</name>
        <dbReference type="ChEBI" id="CHEBI:24875"/>
    </ligand>
</feature>
<evidence type="ECO:0000256" key="4">
    <source>
        <dbReference type="PIRSR" id="PIRSR006232-1"/>
    </source>
</evidence>
<protein>
    <recommendedName>
        <fullName evidence="10">Pirin</fullName>
    </recommendedName>
</protein>
<dbReference type="PIRSF" id="PIRSF006232">
    <property type="entry name" value="Pirin"/>
    <property type="match status" value="1"/>
</dbReference>
<evidence type="ECO:0008006" key="10">
    <source>
        <dbReference type="Google" id="ProtNLM"/>
    </source>
</evidence>
<keyword evidence="3" id="KW-0539">Nucleus</keyword>
<dbReference type="GO" id="GO:0005634">
    <property type="term" value="C:nucleus"/>
    <property type="evidence" value="ECO:0007669"/>
    <property type="project" value="UniProtKB-SubCell"/>
</dbReference>
<proteinExistence type="inferred from homology"/>
<feature type="binding site" evidence="4">
    <location>
        <position position="62"/>
    </location>
    <ligand>
        <name>Fe cation</name>
        <dbReference type="ChEBI" id="CHEBI:24875"/>
    </ligand>
</feature>
<feature type="domain" description="Pirin N-terminal" evidence="6">
    <location>
        <begin position="20"/>
        <end position="120"/>
    </location>
</feature>
<dbReference type="CDD" id="cd02247">
    <property type="entry name" value="cupin_pirin_C"/>
    <property type="match status" value="1"/>
</dbReference>
<name>A0AAD5UBD9_9FUNG</name>
<dbReference type="InterPro" id="IPR003829">
    <property type="entry name" value="Pirin_N_dom"/>
</dbReference>
<comment type="similarity">
    <text evidence="2 5">Belongs to the pirin family.</text>
</comment>
<comment type="caution">
    <text evidence="8">The sequence shown here is derived from an EMBL/GenBank/DDBJ whole genome shotgun (WGS) entry which is preliminary data.</text>
</comment>
<evidence type="ECO:0000259" key="6">
    <source>
        <dbReference type="Pfam" id="PF02678"/>
    </source>
</evidence>
<organism evidence="8 9">
    <name type="scientific">Boothiomyces macroporosus</name>
    <dbReference type="NCBI Taxonomy" id="261099"/>
    <lineage>
        <taxon>Eukaryota</taxon>
        <taxon>Fungi</taxon>
        <taxon>Fungi incertae sedis</taxon>
        <taxon>Chytridiomycota</taxon>
        <taxon>Chytridiomycota incertae sedis</taxon>
        <taxon>Chytridiomycetes</taxon>
        <taxon>Rhizophydiales</taxon>
        <taxon>Terramycetaceae</taxon>
        <taxon>Boothiomyces</taxon>
    </lineage>
</organism>
<keyword evidence="4" id="KW-0479">Metal-binding</keyword>
<dbReference type="GO" id="GO:0046872">
    <property type="term" value="F:metal ion binding"/>
    <property type="evidence" value="ECO:0007669"/>
    <property type="project" value="UniProtKB-KW"/>
</dbReference>
<dbReference type="AlphaFoldDB" id="A0AAD5UBD9"/>
<dbReference type="SUPFAM" id="SSF51182">
    <property type="entry name" value="RmlC-like cupins"/>
    <property type="match status" value="1"/>
</dbReference>
<evidence type="ECO:0000313" key="9">
    <source>
        <dbReference type="Proteomes" id="UP001210925"/>
    </source>
</evidence>
<feature type="binding site" evidence="4">
    <location>
        <position position="106"/>
    </location>
    <ligand>
        <name>Fe cation</name>
        <dbReference type="ChEBI" id="CHEBI:24875"/>
    </ligand>
</feature>
<dbReference type="CDD" id="cd02909">
    <property type="entry name" value="cupin_pirin_N"/>
    <property type="match status" value="1"/>
</dbReference>
<dbReference type="Proteomes" id="UP001210925">
    <property type="component" value="Unassembled WGS sequence"/>
</dbReference>
<feature type="domain" description="Pirin C-terminal" evidence="7">
    <location>
        <begin position="173"/>
        <end position="277"/>
    </location>
</feature>
<dbReference type="InterPro" id="IPR014710">
    <property type="entry name" value="RmlC-like_jellyroll"/>
</dbReference>
<dbReference type="InterPro" id="IPR012093">
    <property type="entry name" value="Pirin"/>
</dbReference>
<evidence type="ECO:0000313" key="8">
    <source>
        <dbReference type="EMBL" id="KAJ3253186.1"/>
    </source>
</evidence>
<dbReference type="EMBL" id="JADGKB010000117">
    <property type="protein sequence ID" value="KAJ3253186.1"/>
    <property type="molecule type" value="Genomic_DNA"/>
</dbReference>
<evidence type="ECO:0000256" key="2">
    <source>
        <dbReference type="ARBA" id="ARBA00008416"/>
    </source>
</evidence>
<keyword evidence="9" id="KW-1185">Reference proteome</keyword>
<dbReference type="Pfam" id="PF02678">
    <property type="entry name" value="Pirin"/>
    <property type="match status" value="1"/>
</dbReference>
<dbReference type="PANTHER" id="PTHR13903">
    <property type="entry name" value="PIRIN-RELATED"/>
    <property type="match status" value="1"/>
</dbReference>
<dbReference type="FunFam" id="2.60.120.10:FF:000055">
    <property type="entry name" value="pirin"/>
    <property type="match status" value="1"/>
</dbReference>
<dbReference type="InterPro" id="IPR008778">
    <property type="entry name" value="Pirin_C_dom"/>
</dbReference>
<evidence type="ECO:0000256" key="1">
    <source>
        <dbReference type="ARBA" id="ARBA00004123"/>
    </source>
</evidence>
<evidence type="ECO:0000256" key="3">
    <source>
        <dbReference type="ARBA" id="ARBA00023242"/>
    </source>
</evidence>
<dbReference type="PANTHER" id="PTHR13903:SF8">
    <property type="entry name" value="PIRIN"/>
    <property type="match status" value="1"/>
</dbReference>